<keyword evidence="7 8" id="KW-0472">Membrane</keyword>
<keyword evidence="6 8" id="KW-1133">Transmembrane helix</keyword>
<dbReference type="PANTHER" id="PTHR21716">
    <property type="entry name" value="TRANSMEMBRANE PROTEIN"/>
    <property type="match status" value="1"/>
</dbReference>
<feature type="transmembrane region" description="Helical" evidence="8">
    <location>
        <begin position="304"/>
        <end position="325"/>
    </location>
</feature>
<protein>
    <submittedName>
        <fullName evidence="9">AI-2E family transporter</fullName>
    </submittedName>
</protein>
<name>A0ABU9BXE9_9BURK</name>
<evidence type="ECO:0000256" key="6">
    <source>
        <dbReference type="ARBA" id="ARBA00022989"/>
    </source>
</evidence>
<keyword evidence="4" id="KW-1003">Cell membrane</keyword>
<dbReference type="PANTHER" id="PTHR21716:SF67">
    <property type="entry name" value="TRANSPORT PROTEIN YDIK-RELATED"/>
    <property type="match status" value="1"/>
</dbReference>
<comment type="caution">
    <text evidence="9">The sequence shown here is derived from an EMBL/GenBank/DDBJ whole genome shotgun (WGS) entry which is preliminary data.</text>
</comment>
<dbReference type="Pfam" id="PF01594">
    <property type="entry name" value="AI-2E_transport"/>
    <property type="match status" value="1"/>
</dbReference>
<dbReference type="Proteomes" id="UP001371218">
    <property type="component" value="Unassembled WGS sequence"/>
</dbReference>
<dbReference type="InterPro" id="IPR002549">
    <property type="entry name" value="AI-2E-like"/>
</dbReference>
<proteinExistence type="inferred from homology"/>
<evidence type="ECO:0000313" key="10">
    <source>
        <dbReference type="Proteomes" id="UP001371218"/>
    </source>
</evidence>
<accession>A0ABU9BXE9</accession>
<dbReference type="EMBL" id="JBBUTG010000025">
    <property type="protein sequence ID" value="MEK8034098.1"/>
    <property type="molecule type" value="Genomic_DNA"/>
</dbReference>
<reference evidence="9 10" key="1">
    <citation type="submission" date="2024-04" db="EMBL/GenBank/DDBJ databases">
        <title>Novel species of the genus Ideonella isolated from streams.</title>
        <authorList>
            <person name="Lu H."/>
        </authorList>
    </citation>
    <scope>NUCLEOTIDE SEQUENCE [LARGE SCALE GENOMIC DNA]</scope>
    <source>
        <strain evidence="9 10">DXS29W</strain>
    </source>
</reference>
<evidence type="ECO:0000256" key="1">
    <source>
        <dbReference type="ARBA" id="ARBA00004651"/>
    </source>
</evidence>
<evidence type="ECO:0000256" key="4">
    <source>
        <dbReference type="ARBA" id="ARBA00022475"/>
    </source>
</evidence>
<evidence type="ECO:0000256" key="5">
    <source>
        <dbReference type="ARBA" id="ARBA00022692"/>
    </source>
</evidence>
<gene>
    <name evidence="9" type="ORF">AACH06_25010</name>
</gene>
<evidence type="ECO:0000313" key="9">
    <source>
        <dbReference type="EMBL" id="MEK8034098.1"/>
    </source>
</evidence>
<comment type="subcellular location">
    <subcellularLocation>
        <location evidence="1">Cell membrane</location>
        <topology evidence="1">Multi-pass membrane protein</topology>
    </subcellularLocation>
</comment>
<feature type="transmembrane region" description="Helical" evidence="8">
    <location>
        <begin position="261"/>
        <end position="284"/>
    </location>
</feature>
<organism evidence="9 10">
    <name type="scientific">Ideonella lacteola</name>
    <dbReference type="NCBI Taxonomy" id="2984193"/>
    <lineage>
        <taxon>Bacteria</taxon>
        <taxon>Pseudomonadati</taxon>
        <taxon>Pseudomonadota</taxon>
        <taxon>Betaproteobacteria</taxon>
        <taxon>Burkholderiales</taxon>
        <taxon>Sphaerotilaceae</taxon>
        <taxon>Ideonella</taxon>
    </lineage>
</organism>
<evidence type="ECO:0000256" key="7">
    <source>
        <dbReference type="ARBA" id="ARBA00023136"/>
    </source>
</evidence>
<dbReference type="RefSeq" id="WP_341428526.1">
    <property type="nucleotide sequence ID" value="NZ_JBBUTG010000025.1"/>
</dbReference>
<feature type="transmembrane region" description="Helical" evidence="8">
    <location>
        <begin position="58"/>
        <end position="81"/>
    </location>
</feature>
<evidence type="ECO:0000256" key="2">
    <source>
        <dbReference type="ARBA" id="ARBA00009773"/>
    </source>
</evidence>
<evidence type="ECO:0000256" key="3">
    <source>
        <dbReference type="ARBA" id="ARBA00022448"/>
    </source>
</evidence>
<evidence type="ECO:0000256" key="8">
    <source>
        <dbReference type="SAM" id="Phobius"/>
    </source>
</evidence>
<keyword evidence="10" id="KW-1185">Reference proteome</keyword>
<feature type="transmembrane region" description="Helical" evidence="8">
    <location>
        <begin position="31"/>
        <end position="46"/>
    </location>
</feature>
<feature type="transmembrane region" description="Helical" evidence="8">
    <location>
        <begin position="146"/>
        <end position="173"/>
    </location>
</feature>
<keyword evidence="3" id="KW-0813">Transport</keyword>
<feature type="transmembrane region" description="Helical" evidence="8">
    <location>
        <begin position="222"/>
        <end position="249"/>
    </location>
</feature>
<comment type="similarity">
    <text evidence="2">Belongs to the autoinducer-2 exporter (AI-2E) (TC 2.A.86) family.</text>
</comment>
<keyword evidence="5 8" id="KW-0812">Transmembrane</keyword>
<sequence length="357" mass="37438">MNHSLQHYARLGAVVVVVVGCYQVLHPFIPALLFAAVVCAASWPLYRRLRDALGGRSTWAALAMTLLLVVLVIGPSTLLALSLADDVAAVFDGAKGLLDHGPIEPPSWLREVPLVGQALSEYWHRIAASREELNTLLKSLFEPARILLLGAGKAIGGSLVQLTFATFIAFFFFRDGERMVDAARAILVKLAGHLGETLLSTINGTVIGVVHGIFGTALAQALVALIGFLVAGVPGSVALAALTFLLSMVPVGPPLVWGGAAIWLFVQGSVGWGIFMVAWGLFAISSIDNVIKPYLISRASSLPLLLILLGVFGGIVAFGFIGIFIGPPMLAIGLTLVQLWSGTDAVAAPEGPPEAAP</sequence>